<accession>A0A9P5TGE7</accession>
<comment type="caution">
    <text evidence="1">The sequence shown here is derived from an EMBL/GenBank/DDBJ whole genome shotgun (WGS) entry which is preliminary data.</text>
</comment>
<dbReference type="Proteomes" id="UP000724874">
    <property type="component" value="Unassembled WGS sequence"/>
</dbReference>
<dbReference type="AlphaFoldDB" id="A0A9P5TGE7"/>
<dbReference type="EMBL" id="JADNYJ010000245">
    <property type="protein sequence ID" value="KAF8873167.1"/>
    <property type="molecule type" value="Genomic_DNA"/>
</dbReference>
<gene>
    <name evidence="1" type="ORF">CPB84DRAFT_648419</name>
</gene>
<evidence type="ECO:0000313" key="1">
    <source>
        <dbReference type="EMBL" id="KAF8873167.1"/>
    </source>
</evidence>
<protein>
    <submittedName>
        <fullName evidence="1">Uncharacterized protein</fullName>
    </submittedName>
</protein>
<proteinExistence type="predicted"/>
<reference evidence="1" key="1">
    <citation type="submission" date="2020-11" db="EMBL/GenBank/DDBJ databases">
        <authorList>
            <consortium name="DOE Joint Genome Institute"/>
            <person name="Ahrendt S."/>
            <person name="Riley R."/>
            <person name="Andreopoulos W."/>
            <person name="LaButti K."/>
            <person name="Pangilinan J."/>
            <person name="Ruiz-duenas F.J."/>
            <person name="Barrasa J.M."/>
            <person name="Sanchez-Garcia M."/>
            <person name="Camarero S."/>
            <person name="Miyauchi S."/>
            <person name="Serrano A."/>
            <person name="Linde D."/>
            <person name="Babiker R."/>
            <person name="Drula E."/>
            <person name="Ayuso-Fernandez I."/>
            <person name="Pacheco R."/>
            <person name="Padilla G."/>
            <person name="Ferreira P."/>
            <person name="Barriuso J."/>
            <person name="Kellner H."/>
            <person name="Castanera R."/>
            <person name="Alfaro M."/>
            <person name="Ramirez L."/>
            <person name="Pisabarro A.G."/>
            <person name="Kuo A."/>
            <person name="Tritt A."/>
            <person name="Lipzen A."/>
            <person name="He G."/>
            <person name="Yan M."/>
            <person name="Ng V."/>
            <person name="Cullen D."/>
            <person name="Martin F."/>
            <person name="Rosso M.-N."/>
            <person name="Henrissat B."/>
            <person name="Hibbett D."/>
            <person name="Martinez A.T."/>
            <person name="Grigoriev I.V."/>
        </authorList>
    </citation>
    <scope>NUCLEOTIDE SEQUENCE</scope>
    <source>
        <strain evidence="1">AH 44721</strain>
    </source>
</reference>
<keyword evidence="2" id="KW-1185">Reference proteome</keyword>
<name>A0A9P5TGE7_GYMJU</name>
<evidence type="ECO:0000313" key="2">
    <source>
        <dbReference type="Proteomes" id="UP000724874"/>
    </source>
</evidence>
<sequence length="101" mass="11663">MIRTFVLKNYHYRTDIAPDKKHWLVSLPRRSPRTLPVPYLLPLAARPHSLAETRKGVLEASHKSKKLFLSQKEVLIDISVTHVCMHPSRHQVNANQCTTSR</sequence>
<organism evidence="1 2">
    <name type="scientific">Gymnopilus junonius</name>
    <name type="common">Spectacular rustgill mushroom</name>
    <name type="synonym">Gymnopilus spectabilis subsp. junonius</name>
    <dbReference type="NCBI Taxonomy" id="109634"/>
    <lineage>
        <taxon>Eukaryota</taxon>
        <taxon>Fungi</taxon>
        <taxon>Dikarya</taxon>
        <taxon>Basidiomycota</taxon>
        <taxon>Agaricomycotina</taxon>
        <taxon>Agaricomycetes</taxon>
        <taxon>Agaricomycetidae</taxon>
        <taxon>Agaricales</taxon>
        <taxon>Agaricineae</taxon>
        <taxon>Hymenogastraceae</taxon>
        <taxon>Gymnopilus</taxon>
    </lineage>
</organism>